<dbReference type="Pfam" id="PF01344">
    <property type="entry name" value="Kelch_1"/>
    <property type="match status" value="1"/>
</dbReference>
<evidence type="ECO:0000256" key="2">
    <source>
        <dbReference type="ARBA" id="ARBA00022737"/>
    </source>
</evidence>
<keyword evidence="1" id="KW-0880">Kelch repeat</keyword>
<protein>
    <submittedName>
        <fullName evidence="3">Uncharacterized protein</fullName>
    </submittedName>
</protein>
<dbReference type="Pfam" id="PF24681">
    <property type="entry name" value="Kelch_KLHDC2_KLHL20_DRC7"/>
    <property type="match status" value="1"/>
</dbReference>
<dbReference type="AlphaFoldDB" id="A0A0H5R8C8"/>
<evidence type="ECO:0000256" key="1">
    <source>
        <dbReference type="ARBA" id="ARBA00022441"/>
    </source>
</evidence>
<dbReference type="InterPro" id="IPR015915">
    <property type="entry name" value="Kelch-typ_b-propeller"/>
</dbReference>
<dbReference type="Gene3D" id="2.120.10.80">
    <property type="entry name" value="Kelch-type beta propeller"/>
    <property type="match status" value="2"/>
</dbReference>
<accession>A0A0H5R8C8</accession>
<dbReference type="InterPro" id="IPR006652">
    <property type="entry name" value="Kelch_1"/>
</dbReference>
<feature type="non-terminal residue" evidence="3">
    <location>
        <position position="1"/>
    </location>
</feature>
<organism evidence="3">
    <name type="scientific">Spongospora subterranea</name>
    <dbReference type="NCBI Taxonomy" id="70186"/>
    <lineage>
        <taxon>Eukaryota</taxon>
        <taxon>Sar</taxon>
        <taxon>Rhizaria</taxon>
        <taxon>Endomyxa</taxon>
        <taxon>Phytomyxea</taxon>
        <taxon>Plasmodiophorida</taxon>
        <taxon>Plasmodiophoridae</taxon>
        <taxon>Spongospora</taxon>
    </lineage>
</organism>
<evidence type="ECO:0000313" key="3">
    <source>
        <dbReference type="EMBL" id="CRZ10076.1"/>
    </source>
</evidence>
<dbReference type="SUPFAM" id="SSF117281">
    <property type="entry name" value="Kelch motif"/>
    <property type="match status" value="2"/>
</dbReference>
<dbReference type="EMBL" id="HACM01009634">
    <property type="protein sequence ID" value="CRZ10076.1"/>
    <property type="molecule type" value="Transcribed_RNA"/>
</dbReference>
<dbReference type="PANTHER" id="PTHR46093">
    <property type="entry name" value="ACYL-COA-BINDING DOMAIN-CONTAINING PROTEIN 5"/>
    <property type="match status" value="1"/>
</dbReference>
<keyword evidence="2" id="KW-0677">Repeat</keyword>
<dbReference type="PANTHER" id="PTHR46093:SF18">
    <property type="entry name" value="FIBRONECTIN TYPE-III DOMAIN-CONTAINING PROTEIN"/>
    <property type="match status" value="1"/>
</dbReference>
<sequence length="352" mass="38541">RPLGWHSNMSAIFNGRPLHWKKLDLSGDKIIARSSHSTTLVGDSLVIFGGYGGGQERHDFCHIRIDSLRCCTVVPVCRTAAGNAARVGHSAVSLGQHIYIFGGWDGEEYCNSGMLYDVKGMEIAMEQNKDRRGPAARRDHACVVINDSMYMIGGWNSVEQFNDVWSLNPSWQWAQIDCSGSHPTPRRGHSANAVGSYIFVFGGIHGVTHYLSDLFALNTSTQVWSQLPLRGEPPGPRAWHSGTVIGKFLFLFGGTAGRSHFYNDIHVLDTETLVWHLVKGLGSVPEERASHSATLVNNQILIFGGITPSVLENNIFPLDNMFALNIDAAVVESIGFDASKITIPDDPVVEAL</sequence>
<name>A0A0H5R8C8_9EUKA</name>
<proteinExistence type="predicted"/>
<dbReference type="SMART" id="SM00612">
    <property type="entry name" value="Kelch"/>
    <property type="match status" value="4"/>
</dbReference>
<reference evidence="3" key="1">
    <citation type="submission" date="2015-04" db="EMBL/GenBank/DDBJ databases">
        <title>The genome sequence of the plant pathogenic Rhizarian Plasmodiophora brassicae reveals insights in its biotrophic life cycle and the origin of chitin synthesis.</title>
        <authorList>
            <person name="Schwelm A."/>
            <person name="Fogelqvist J."/>
            <person name="Knaust A."/>
            <person name="Julke S."/>
            <person name="Lilja T."/>
            <person name="Dhandapani V."/>
            <person name="Bonilla-Rosso G."/>
            <person name="Karlsson M."/>
            <person name="Shevchenko A."/>
            <person name="Choi S.R."/>
            <person name="Kim H.G."/>
            <person name="Park J.Y."/>
            <person name="Lim Y.P."/>
            <person name="Ludwig-Muller J."/>
            <person name="Dixelius C."/>
        </authorList>
    </citation>
    <scope>NUCLEOTIDE SEQUENCE</scope>
    <source>
        <tissue evidence="3">Potato root galls</tissue>
    </source>
</reference>